<dbReference type="SUPFAM" id="SSF55447">
    <property type="entry name" value="CO dehydrogenase flavoprotein C-terminal domain-like"/>
    <property type="match status" value="1"/>
</dbReference>
<feature type="domain" description="FAD-binding PCMH-type" evidence="8">
    <location>
        <begin position="186"/>
        <end position="359"/>
    </location>
</feature>
<dbReference type="InterPro" id="IPR036884">
    <property type="entry name" value="2Fe-2S-bd_dom_sf"/>
</dbReference>
<evidence type="ECO:0000256" key="6">
    <source>
        <dbReference type="ARBA" id="ARBA00023075"/>
    </source>
</evidence>
<dbReference type="Gene3D" id="3.30.43.10">
    <property type="entry name" value="Uridine Diphospho-n-acetylenolpyruvylglucosamine Reductase, domain 2"/>
    <property type="match status" value="1"/>
</dbReference>
<dbReference type="InterPro" id="IPR016167">
    <property type="entry name" value="FAD-bd_PCMH_sub1"/>
</dbReference>
<dbReference type="PROSITE" id="PS00197">
    <property type="entry name" value="2FE2S_FER_1"/>
    <property type="match status" value="1"/>
</dbReference>
<dbReference type="InterPro" id="IPR006058">
    <property type="entry name" value="2Fe2S_fd_BS"/>
</dbReference>
<accession>A0A1E8FKD9</accession>
<dbReference type="GO" id="GO:0004854">
    <property type="term" value="F:xanthine dehydrogenase activity"/>
    <property type="evidence" value="ECO:0007669"/>
    <property type="project" value="InterPro"/>
</dbReference>
<evidence type="ECO:0000256" key="2">
    <source>
        <dbReference type="ARBA" id="ARBA00022723"/>
    </source>
</evidence>
<gene>
    <name evidence="9" type="ORF">BFC17_00395</name>
</gene>
<evidence type="ECO:0000256" key="5">
    <source>
        <dbReference type="ARBA" id="ARBA00023004"/>
    </source>
</evidence>
<keyword evidence="3" id="KW-0274">FAD</keyword>
<dbReference type="SUPFAM" id="SSF56176">
    <property type="entry name" value="FAD-binding/transporter-associated domain-like"/>
    <property type="match status" value="1"/>
</dbReference>
<dbReference type="InterPro" id="IPR036318">
    <property type="entry name" value="FAD-bd_PCMH-like_sf"/>
</dbReference>
<dbReference type="InterPro" id="IPR036683">
    <property type="entry name" value="CO_DH_flav_C_dom_sf"/>
</dbReference>
<dbReference type="InterPro" id="IPR012175">
    <property type="entry name" value="Xanth_DH_ssu_bac"/>
</dbReference>
<dbReference type="RefSeq" id="WP_070174485.1">
    <property type="nucleotide sequence ID" value="NZ_BMJR01000004.1"/>
</dbReference>
<keyword evidence="6" id="KW-0830">Ubiquinone</keyword>
<dbReference type="GO" id="GO:0051537">
    <property type="term" value="F:2 iron, 2 sulfur cluster binding"/>
    <property type="evidence" value="ECO:0007669"/>
    <property type="project" value="InterPro"/>
</dbReference>
<dbReference type="Proteomes" id="UP000176037">
    <property type="component" value="Unassembled WGS sequence"/>
</dbReference>
<protein>
    <submittedName>
        <fullName evidence="9">Xanthine dehydrogenase small subunit</fullName>
    </submittedName>
</protein>
<evidence type="ECO:0000259" key="7">
    <source>
        <dbReference type="PROSITE" id="PS51085"/>
    </source>
</evidence>
<evidence type="ECO:0000313" key="10">
    <source>
        <dbReference type="Proteomes" id="UP000176037"/>
    </source>
</evidence>
<dbReference type="EMBL" id="MJIC01000001">
    <property type="protein sequence ID" value="OFI36374.1"/>
    <property type="molecule type" value="Genomic_DNA"/>
</dbReference>
<dbReference type="SUPFAM" id="SSF47741">
    <property type="entry name" value="CO dehydrogenase ISP C-domain like"/>
    <property type="match status" value="1"/>
</dbReference>
<dbReference type="InterPro" id="IPR012675">
    <property type="entry name" value="Beta-grasp_dom_sf"/>
</dbReference>
<dbReference type="InterPro" id="IPR001041">
    <property type="entry name" value="2Fe-2S_ferredoxin-type"/>
</dbReference>
<dbReference type="Pfam" id="PF00941">
    <property type="entry name" value="FAD_binding_5"/>
    <property type="match status" value="1"/>
</dbReference>
<dbReference type="InterPro" id="IPR002888">
    <property type="entry name" value="2Fe-2S-bd"/>
</dbReference>
<evidence type="ECO:0000259" key="8">
    <source>
        <dbReference type="PROSITE" id="PS51387"/>
    </source>
</evidence>
<dbReference type="GO" id="GO:0071949">
    <property type="term" value="F:FAD binding"/>
    <property type="evidence" value="ECO:0007669"/>
    <property type="project" value="InterPro"/>
</dbReference>
<keyword evidence="1" id="KW-0285">Flavoprotein</keyword>
<evidence type="ECO:0000256" key="3">
    <source>
        <dbReference type="ARBA" id="ARBA00022827"/>
    </source>
</evidence>
<feature type="domain" description="2Fe-2S ferredoxin-type" evidence="7">
    <location>
        <begin position="1"/>
        <end position="87"/>
    </location>
</feature>
<organism evidence="9 10">
    <name type="scientific">Alteromonas lipolytica</name>
    <dbReference type="NCBI Taxonomy" id="1856405"/>
    <lineage>
        <taxon>Bacteria</taxon>
        <taxon>Pseudomonadati</taxon>
        <taxon>Pseudomonadota</taxon>
        <taxon>Gammaproteobacteria</taxon>
        <taxon>Alteromonadales</taxon>
        <taxon>Alteromonadaceae</taxon>
        <taxon>Alteromonas/Salinimonas group</taxon>
        <taxon>Alteromonas</taxon>
    </lineage>
</organism>
<sequence length="480" mass="52412">MIKFLLNNELVTLEESVAEVSVQQYLREQKALKGSKEGCAAGDCGACTVVLGEISPSQAGISYRSVNSCITLMAALHGKQLITVEHLSDGKSLHPVQQALVDHHGSQCGFCTPGFVMSMFALYHSDKTADRETVNTALSGNLCRCTGYRPIIAATMESCAHRTEDKFSALEAVTLEQLKDIAREQTLPALNNVYLPETREAMALLLSEHADARLVAGSTDLSLEYTQQLKPLPTLISTSRVKECRELTLDRNGITVGAALPLNDIAAVLSQQFPALHELIERFASLPIRNQATLGGNVANASPIGDMPPVLLALNANVIIDNGSQYRHVAAREFFTGYRQTLLADKEWISAIHFPAQQADCQVKAYKVSKRHEDDISAVCAVFTVTLQDGIVTRLTSGFGGVAATPVSCKALEQQLTGKLWQDQSTRQLGMQLLSEAFSPIDDVRASAAYRKQLLANLWQRFWFETQSELLATTRVPTYA</sequence>
<dbReference type="SMART" id="SM01092">
    <property type="entry name" value="CO_deh_flav_C"/>
    <property type="match status" value="1"/>
</dbReference>
<dbReference type="InterPro" id="IPR014307">
    <property type="entry name" value="Xanthine_DH_ssu"/>
</dbReference>
<proteinExistence type="predicted"/>
<dbReference type="Gene3D" id="3.30.465.10">
    <property type="match status" value="1"/>
</dbReference>
<reference evidence="9 10" key="1">
    <citation type="submission" date="2016-09" db="EMBL/GenBank/DDBJ databases">
        <title>Alteromonas lipolytica, a new species isolated from sea water.</title>
        <authorList>
            <person name="Wu Y.-H."/>
            <person name="Cheng H."/>
            <person name="Xu X.-W."/>
        </authorList>
    </citation>
    <scope>NUCLEOTIDE SEQUENCE [LARGE SCALE GENOMIC DNA]</scope>
    <source>
        <strain evidence="9 10">JW12</strain>
    </source>
</reference>
<dbReference type="Pfam" id="PF01799">
    <property type="entry name" value="Fer2_2"/>
    <property type="match status" value="1"/>
</dbReference>
<name>A0A1E8FKD9_9ALTE</name>
<evidence type="ECO:0000256" key="1">
    <source>
        <dbReference type="ARBA" id="ARBA00022630"/>
    </source>
</evidence>
<dbReference type="PANTHER" id="PTHR45444:SF3">
    <property type="entry name" value="XANTHINE DEHYDROGENASE"/>
    <property type="match status" value="1"/>
</dbReference>
<dbReference type="InterPro" id="IPR005107">
    <property type="entry name" value="CO_DH_flav_C"/>
</dbReference>
<dbReference type="InterPro" id="IPR036010">
    <property type="entry name" value="2Fe-2S_ferredoxin-like_sf"/>
</dbReference>
<dbReference type="STRING" id="1856405.BFC17_00395"/>
<dbReference type="PROSITE" id="PS51085">
    <property type="entry name" value="2FE2S_FER_2"/>
    <property type="match status" value="1"/>
</dbReference>
<dbReference type="PIRSF" id="PIRSF036557">
    <property type="entry name" value="XdhA_RC"/>
    <property type="match status" value="1"/>
</dbReference>
<dbReference type="SUPFAM" id="SSF54292">
    <property type="entry name" value="2Fe-2S ferredoxin-like"/>
    <property type="match status" value="1"/>
</dbReference>
<keyword evidence="5" id="KW-0408">Iron</keyword>
<evidence type="ECO:0000313" key="9">
    <source>
        <dbReference type="EMBL" id="OFI36374.1"/>
    </source>
</evidence>
<dbReference type="InterPro" id="IPR002346">
    <property type="entry name" value="Mopterin_DH_FAD-bd"/>
</dbReference>
<dbReference type="AlphaFoldDB" id="A0A1E8FKD9"/>
<dbReference type="PROSITE" id="PS51387">
    <property type="entry name" value="FAD_PCMH"/>
    <property type="match status" value="1"/>
</dbReference>
<dbReference type="Gene3D" id="3.30.390.50">
    <property type="entry name" value="CO dehydrogenase flavoprotein, C-terminal domain"/>
    <property type="match status" value="1"/>
</dbReference>
<dbReference type="NCBIfam" id="TIGR02963">
    <property type="entry name" value="xanthine_xdhA"/>
    <property type="match status" value="1"/>
</dbReference>
<keyword evidence="2" id="KW-0479">Metal-binding</keyword>
<dbReference type="Gene3D" id="1.10.150.120">
    <property type="entry name" value="[2Fe-2S]-binding domain"/>
    <property type="match status" value="1"/>
</dbReference>
<dbReference type="InterPro" id="IPR016208">
    <property type="entry name" value="Ald_Oxase/xanthine_DH-like"/>
</dbReference>
<dbReference type="GO" id="GO:0005506">
    <property type="term" value="F:iron ion binding"/>
    <property type="evidence" value="ECO:0007669"/>
    <property type="project" value="InterPro"/>
</dbReference>
<dbReference type="InterPro" id="IPR016166">
    <property type="entry name" value="FAD-bd_PCMH"/>
</dbReference>
<keyword evidence="4" id="KW-0560">Oxidoreductase</keyword>
<dbReference type="Pfam" id="PF03450">
    <property type="entry name" value="CO_deh_flav_C"/>
    <property type="match status" value="1"/>
</dbReference>
<evidence type="ECO:0000256" key="4">
    <source>
        <dbReference type="ARBA" id="ARBA00023002"/>
    </source>
</evidence>
<dbReference type="Pfam" id="PF00111">
    <property type="entry name" value="Fer2"/>
    <property type="match status" value="1"/>
</dbReference>
<dbReference type="OrthoDB" id="9775084at2"/>
<keyword evidence="10" id="KW-1185">Reference proteome</keyword>
<dbReference type="Gene3D" id="3.10.20.30">
    <property type="match status" value="1"/>
</dbReference>
<dbReference type="InterPro" id="IPR016169">
    <property type="entry name" value="FAD-bd_PCMH_sub2"/>
</dbReference>
<dbReference type="PANTHER" id="PTHR45444">
    <property type="entry name" value="XANTHINE DEHYDROGENASE"/>
    <property type="match status" value="1"/>
</dbReference>
<comment type="caution">
    <text evidence="9">The sequence shown here is derived from an EMBL/GenBank/DDBJ whole genome shotgun (WGS) entry which is preliminary data.</text>
</comment>